<feature type="zinc finger region" description="C3H1-type" evidence="7">
    <location>
        <begin position="114"/>
        <end position="141"/>
    </location>
</feature>
<accession>A0ABM4W4M7</accession>
<dbReference type="InterPro" id="IPR001680">
    <property type="entry name" value="WD40_rpt"/>
</dbReference>
<feature type="repeat" description="WD" evidence="6">
    <location>
        <begin position="278"/>
        <end position="318"/>
    </location>
</feature>
<dbReference type="RefSeq" id="XP_071926744.1">
    <property type="nucleotide sequence ID" value="XM_072070643.1"/>
</dbReference>
<dbReference type="SUPFAM" id="SSF90229">
    <property type="entry name" value="CCCH zinc finger"/>
    <property type="match status" value="1"/>
</dbReference>
<dbReference type="PROSITE" id="PS50294">
    <property type="entry name" value="WD_REPEATS_REGION"/>
    <property type="match status" value="1"/>
</dbReference>
<feature type="repeat" description="WD" evidence="6">
    <location>
        <begin position="319"/>
        <end position="348"/>
    </location>
</feature>
<dbReference type="InterPro" id="IPR036322">
    <property type="entry name" value="WD40_repeat_dom_sf"/>
</dbReference>
<dbReference type="Gene3D" id="2.130.10.10">
    <property type="entry name" value="YVTN repeat-like/Quinoprotein amine dehydrogenase"/>
    <property type="match status" value="2"/>
</dbReference>
<keyword evidence="10" id="KW-1185">Reference proteome</keyword>
<keyword evidence="4 7" id="KW-0863">Zinc-finger</keyword>
<keyword evidence="2 7" id="KW-0479">Metal-binding</keyword>
<dbReference type="InterPro" id="IPR044715">
    <property type="entry name" value="WDR86-like"/>
</dbReference>
<evidence type="ECO:0000256" key="4">
    <source>
        <dbReference type="ARBA" id="ARBA00022771"/>
    </source>
</evidence>
<evidence type="ECO:0000256" key="1">
    <source>
        <dbReference type="ARBA" id="ARBA00022574"/>
    </source>
</evidence>
<dbReference type="PROSITE" id="PS00678">
    <property type="entry name" value="WD_REPEATS_1"/>
    <property type="match status" value="1"/>
</dbReference>
<name>A0ABM4W4M7_COFAR</name>
<dbReference type="GeneID" id="140016791"/>
<dbReference type="PROSITE" id="PS50103">
    <property type="entry name" value="ZF_C3H1"/>
    <property type="match status" value="2"/>
</dbReference>
<feature type="region of interest" description="Disordered" evidence="8">
    <location>
        <begin position="56"/>
        <end position="95"/>
    </location>
</feature>
<evidence type="ECO:0000256" key="2">
    <source>
        <dbReference type="ARBA" id="ARBA00022723"/>
    </source>
</evidence>
<dbReference type="InterPro" id="IPR020472">
    <property type="entry name" value="WD40_PAC1"/>
</dbReference>
<evidence type="ECO:0000256" key="6">
    <source>
        <dbReference type="PROSITE-ProRule" id="PRU00221"/>
    </source>
</evidence>
<feature type="domain" description="C3H1-type" evidence="9">
    <location>
        <begin position="114"/>
        <end position="141"/>
    </location>
</feature>
<evidence type="ECO:0000256" key="5">
    <source>
        <dbReference type="ARBA" id="ARBA00022833"/>
    </source>
</evidence>
<evidence type="ECO:0000256" key="8">
    <source>
        <dbReference type="SAM" id="MobiDB-lite"/>
    </source>
</evidence>
<evidence type="ECO:0000256" key="7">
    <source>
        <dbReference type="PROSITE-ProRule" id="PRU00723"/>
    </source>
</evidence>
<dbReference type="InterPro" id="IPR000571">
    <property type="entry name" value="Znf_CCCH"/>
</dbReference>
<proteinExistence type="predicted"/>
<dbReference type="InterPro" id="IPR015943">
    <property type="entry name" value="WD40/YVTN_repeat-like_dom_sf"/>
</dbReference>
<dbReference type="PROSITE" id="PS50082">
    <property type="entry name" value="WD_REPEATS_2"/>
    <property type="match status" value="3"/>
</dbReference>
<dbReference type="SUPFAM" id="SSF50978">
    <property type="entry name" value="WD40 repeat-like"/>
    <property type="match status" value="1"/>
</dbReference>
<reference evidence="11" key="1">
    <citation type="submission" date="2025-08" db="UniProtKB">
        <authorList>
            <consortium name="RefSeq"/>
        </authorList>
    </citation>
    <scope>IDENTIFICATION</scope>
    <source>
        <tissue evidence="11">Leaves</tissue>
    </source>
</reference>
<feature type="compositionally biased region" description="Low complexity" evidence="8">
    <location>
        <begin position="65"/>
        <end position="86"/>
    </location>
</feature>
<gene>
    <name evidence="11" type="primary">LOC140016791</name>
</gene>
<dbReference type="Pfam" id="PF00400">
    <property type="entry name" value="WD40"/>
    <property type="match status" value="2"/>
</dbReference>
<evidence type="ECO:0000259" key="9">
    <source>
        <dbReference type="PROSITE" id="PS50103"/>
    </source>
</evidence>
<feature type="domain" description="C3H1-type" evidence="9">
    <location>
        <begin position="27"/>
        <end position="53"/>
    </location>
</feature>
<dbReference type="Proteomes" id="UP001652660">
    <property type="component" value="Chromosome 11c"/>
</dbReference>
<evidence type="ECO:0000313" key="10">
    <source>
        <dbReference type="Proteomes" id="UP001652660"/>
    </source>
</evidence>
<sequence>MDVMTRSSVFGRLGGKQQCQHYYVKNDYPVVVCKYWLAGKCNRNPCRFLHSNSPISQPKRSTWTNPNLSSSSSSKNNPKVSSSSSSGGDGAKEESKFSRTAELASDCGASGEKGDQKKLCKYWITGNCVHGDKCNDLHTWFLGSRFSLLTKLERRHNKAVAGIALPSGSDKLFPGSRDGHVCIWDCHTGGCVNVVNPNEGREIGCLITEGSWVFVGLHNAIKAWNIQTQTEVTLPAVGLVKAMVVGGDSDEILFGGVQDGTILAWKYSSCCTESMATRKGHRLAVLSLIVGANNRLYSGSKDETIRVWDIRTFQCLQTLKGQTDFVTSLSCWNQYLLSGSLDNTIKVWASIDDEGNIGVIHEVKEESGIIALGGIEDAIAAKHILLFSYKDNSVRLYELPFLAERGRIFSKAEVETVQRGYGDLFFTGDATGEVSVWKLLDEQTTAADCASI</sequence>
<dbReference type="PANTHER" id="PTHR44489:SF16">
    <property type="entry name" value="ANAPHASE-PROMOTING COMPLEX SUBUNIT 4 WD40 DOMAIN-CONTAINING PROTEIN"/>
    <property type="match status" value="1"/>
</dbReference>
<organism evidence="10 11">
    <name type="scientific">Coffea arabica</name>
    <name type="common">Arabian coffee</name>
    <dbReference type="NCBI Taxonomy" id="13443"/>
    <lineage>
        <taxon>Eukaryota</taxon>
        <taxon>Viridiplantae</taxon>
        <taxon>Streptophyta</taxon>
        <taxon>Embryophyta</taxon>
        <taxon>Tracheophyta</taxon>
        <taxon>Spermatophyta</taxon>
        <taxon>Magnoliopsida</taxon>
        <taxon>eudicotyledons</taxon>
        <taxon>Gunneridae</taxon>
        <taxon>Pentapetalae</taxon>
        <taxon>asterids</taxon>
        <taxon>lamiids</taxon>
        <taxon>Gentianales</taxon>
        <taxon>Rubiaceae</taxon>
        <taxon>Ixoroideae</taxon>
        <taxon>Gardenieae complex</taxon>
        <taxon>Bertiereae - Coffeeae clade</taxon>
        <taxon>Coffeeae</taxon>
        <taxon>Coffea</taxon>
    </lineage>
</organism>
<evidence type="ECO:0000256" key="3">
    <source>
        <dbReference type="ARBA" id="ARBA00022737"/>
    </source>
</evidence>
<dbReference type="PRINTS" id="PR00320">
    <property type="entry name" value="GPROTEINBRPT"/>
</dbReference>
<evidence type="ECO:0000313" key="11">
    <source>
        <dbReference type="RefSeq" id="XP_071926744.1"/>
    </source>
</evidence>
<dbReference type="Gene3D" id="3.30.1370.210">
    <property type="match status" value="1"/>
</dbReference>
<dbReference type="SMART" id="SM00356">
    <property type="entry name" value="ZnF_C3H1"/>
    <property type="match status" value="2"/>
</dbReference>
<dbReference type="PANTHER" id="PTHR44489">
    <property type="match status" value="1"/>
</dbReference>
<dbReference type="SMART" id="SM00320">
    <property type="entry name" value="WD40"/>
    <property type="match status" value="4"/>
</dbReference>
<feature type="repeat" description="WD" evidence="6">
    <location>
        <begin position="153"/>
        <end position="194"/>
    </location>
</feature>
<keyword evidence="3" id="KW-0677">Repeat</keyword>
<dbReference type="InterPro" id="IPR036855">
    <property type="entry name" value="Znf_CCCH_sf"/>
</dbReference>
<feature type="zinc finger region" description="C3H1-type" evidence="7">
    <location>
        <begin position="27"/>
        <end position="53"/>
    </location>
</feature>
<dbReference type="InterPro" id="IPR019775">
    <property type="entry name" value="WD40_repeat_CS"/>
</dbReference>
<keyword evidence="5 7" id="KW-0862">Zinc</keyword>
<protein>
    <submittedName>
        <fullName evidence="11">Zinc finger CCCH domain-containing protein 17-like</fullName>
    </submittedName>
</protein>
<keyword evidence="1 6" id="KW-0853">WD repeat</keyword>